<evidence type="ECO:0000313" key="7">
    <source>
        <dbReference type="EMBL" id="MBE9374070.1"/>
    </source>
</evidence>
<dbReference type="Gene3D" id="3.30.379.10">
    <property type="entry name" value="Chitobiase/beta-hexosaminidase domain 2-like"/>
    <property type="match status" value="1"/>
</dbReference>
<feature type="signal peptide" evidence="5">
    <location>
        <begin position="1"/>
        <end position="25"/>
    </location>
</feature>
<feature type="chain" id="PRO_5039664975" evidence="5">
    <location>
        <begin position="26"/>
        <end position="661"/>
    </location>
</feature>
<dbReference type="GO" id="GO:0015929">
    <property type="term" value="F:hexosaminidase activity"/>
    <property type="evidence" value="ECO:0007669"/>
    <property type="project" value="UniProtKB-ARBA"/>
</dbReference>
<dbReference type="GO" id="GO:1901135">
    <property type="term" value="P:carbohydrate derivative metabolic process"/>
    <property type="evidence" value="ECO:0007669"/>
    <property type="project" value="UniProtKB-ARBA"/>
</dbReference>
<dbReference type="PROSITE" id="PS51257">
    <property type="entry name" value="PROKAR_LIPOPROTEIN"/>
    <property type="match status" value="1"/>
</dbReference>
<protein>
    <submittedName>
        <fullName evidence="7">Beta-N-acetylglucosaminidase domain-containing protein</fullName>
    </submittedName>
</protein>
<evidence type="ECO:0000256" key="1">
    <source>
        <dbReference type="ARBA" id="ARBA00022801"/>
    </source>
</evidence>
<dbReference type="Gene3D" id="3.20.20.80">
    <property type="entry name" value="Glycosidases"/>
    <property type="match status" value="1"/>
</dbReference>
<proteinExistence type="inferred from homology"/>
<dbReference type="SUPFAM" id="SSF55545">
    <property type="entry name" value="beta-N-acetylhexosaminidase-like domain"/>
    <property type="match status" value="1"/>
</dbReference>
<feature type="region of interest" description="Disordered" evidence="4">
    <location>
        <begin position="24"/>
        <end position="47"/>
    </location>
</feature>
<reference evidence="7" key="1">
    <citation type="submission" date="2020-10" db="EMBL/GenBank/DDBJ databases">
        <title>Diversity and distribution of actinomycetes associated with coral in the coast of Hainan.</title>
        <authorList>
            <person name="Li F."/>
        </authorList>
    </citation>
    <scope>NUCLEOTIDE SEQUENCE</scope>
    <source>
        <strain evidence="7">HNM0983</strain>
    </source>
</reference>
<dbReference type="AlphaFoldDB" id="A0A929B8C7"/>
<keyword evidence="1 3" id="KW-0378">Hydrolase</keyword>
<dbReference type="InterPro" id="IPR015882">
    <property type="entry name" value="HEX_bac_N"/>
</dbReference>
<dbReference type="Proteomes" id="UP000598360">
    <property type="component" value="Unassembled WGS sequence"/>
</dbReference>
<dbReference type="PANTHER" id="PTHR13170:SF16">
    <property type="entry name" value="PROTEIN O-GLCNACASE"/>
    <property type="match status" value="1"/>
</dbReference>
<sequence>MFGRFPRRTAALVLVLGAVASGCGGGPPEPSGPESLPASGTPQVTPQPREIERVGDDLGVTGKVEVVVDPVADGPTRELAEQVLRMAGADEVVVREPGERAEDASLRVRIGDSESPSVVRGLQAAGRELPEQLGPEGYALAATADADPQVVIGAQESAGAYYGVQTLRQLTSPGRIAGVAVQDSPKMPVRGAIEGFYGPPWSHQDRLDQLAFYGDAKLNSYVYAPKDDPYHRERWREPYPEPEFDQVRDLIAQAGRHHVKFTFALSPGTSICYSDDADVRALLDKLEAVRAAGVHDFSIPLDDISYTSWNCAGDERAYGPPSQEAAGRAQADLLNRVQREFVDAHPDVSPLQTVSTEYSDLDDSPYKQRIREQLDERVLMMWTGDGVIPERITTDDARAAEQVWGRRLLLWDNYPVNDFDGSEGRLMLGPYAEREPGLGDELAGDVVNPMNQAAASKVVELGAADFAWNDEDFDPQRAWRAAADYLAGQRFAGGDPGLRANPDTAAALLVFFDLEHMAPVANGSAWLPPAPELAGRLDEFRSAWEDGDRDQALRDLDEYAQRIATAPERIRAGAPADFVAGAEPWLRATDLWGDSLLATTAGLRARADGNAQRADGQFARAGQLADRAGQVRTDPEASRPQGPVRVADGVLDVFIAQAPQM</sequence>
<dbReference type="PROSITE" id="PS52009">
    <property type="entry name" value="GH84"/>
    <property type="match status" value="1"/>
</dbReference>
<dbReference type="RefSeq" id="WP_193927510.1">
    <property type="nucleotide sequence ID" value="NZ_JADEYC010000009.1"/>
</dbReference>
<dbReference type="InterPro" id="IPR017853">
    <property type="entry name" value="GH"/>
</dbReference>
<dbReference type="InterPro" id="IPR051822">
    <property type="entry name" value="Glycosyl_Hydrolase_84"/>
</dbReference>
<evidence type="ECO:0000256" key="5">
    <source>
        <dbReference type="SAM" id="SignalP"/>
    </source>
</evidence>
<dbReference type="PANTHER" id="PTHR13170">
    <property type="entry name" value="O-GLCNACASE"/>
    <property type="match status" value="1"/>
</dbReference>
<dbReference type="Pfam" id="PF02838">
    <property type="entry name" value="Glyco_hydro_20b"/>
    <property type="match status" value="1"/>
</dbReference>
<dbReference type="Pfam" id="PF07555">
    <property type="entry name" value="NAGidase"/>
    <property type="match status" value="1"/>
</dbReference>
<accession>A0A929B8C7</accession>
<organism evidence="7 8">
    <name type="scientific">Saccharopolyspora montiporae</name>
    <dbReference type="NCBI Taxonomy" id="2781240"/>
    <lineage>
        <taxon>Bacteria</taxon>
        <taxon>Bacillati</taxon>
        <taxon>Actinomycetota</taxon>
        <taxon>Actinomycetes</taxon>
        <taxon>Pseudonocardiales</taxon>
        <taxon>Pseudonocardiaceae</taxon>
        <taxon>Saccharopolyspora</taxon>
    </lineage>
</organism>
<dbReference type="EMBL" id="JADEYC010000009">
    <property type="protein sequence ID" value="MBE9374070.1"/>
    <property type="molecule type" value="Genomic_DNA"/>
</dbReference>
<evidence type="ECO:0000259" key="6">
    <source>
        <dbReference type="PROSITE" id="PS52009"/>
    </source>
</evidence>
<evidence type="ECO:0000313" key="8">
    <source>
        <dbReference type="Proteomes" id="UP000598360"/>
    </source>
</evidence>
<comment type="similarity">
    <text evidence="3">Belongs to the glycosyl hydrolase 84 family.</text>
</comment>
<keyword evidence="2 3" id="KW-0326">Glycosidase</keyword>
<evidence type="ECO:0000256" key="4">
    <source>
        <dbReference type="SAM" id="MobiDB-lite"/>
    </source>
</evidence>
<keyword evidence="8" id="KW-1185">Reference proteome</keyword>
<keyword evidence="5" id="KW-0732">Signal</keyword>
<name>A0A929B8C7_9PSEU</name>
<dbReference type="SUPFAM" id="SSF51445">
    <property type="entry name" value="(Trans)glycosidases"/>
    <property type="match status" value="1"/>
</dbReference>
<comment type="caution">
    <text evidence="7">The sequence shown here is derived from an EMBL/GenBank/DDBJ whole genome shotgun (WGS) entry which is preliminary data.</text>
</comment>
<evidence type="ECO:0000256" key="2">
    <source>
        <dbReference type="ARBA" id="ARBA00023295"/>
    </source>
</evidence>
<feature type="domain" description="GH84" evidence="6">
    <location>
        <begin position="188"/>
        <end position="471"/>
    </location>
</feature>
<feature type="active site" description="Proton donor" evidence="3">
    <location>
        <position position="303"/>
    </location>
</feature>
<dbReference type="Gene3D" id="1.20.58.460">
    <property type="entry name" value="Hyaluronidase post-catalytic domain-like"/>
    <property type="match status" value="1"/>
</dbReference>
<gene>
    <name evidence="7" type="ORF">IQ251_06370</name>
</gene>
<dbReference type="InterPro" id="IPR011496">
    <property type="entry name" value="O-GlcNAcase_cat"/>
</dbReference>
<evidence type="ECO:0000256" key="3">
    <source>
        <dbReference type="PROSITE-ProRule" id="PRU01353"/>
    </source>
</evidence>
<dbReference type="InterPro" id="IPR029018">
    <property type="entry name" value="Hex-like_dom2"/>
</dbReference>
<dbReference type="GO" id="GO:0005975">
    <property type="term" value="P:carbohydrate metabolic process"/>
    <property type="evidence" value="ECO:0007669"/>
    <property type="project" value="UniProtKB-ARBA"/>
</dbReference>